<dbReference type="EMBL" id="CP003537">
    <property type="protein sequence ID" value="AGH95795.1"/>
    <property type="molecule type" value="Genomic_DNA"/>
</dbReference>
<dbReference type="OrthoDB" id="5289951at2"/>
<sequence>MQQETWKFFPQILEKKINHLLDEAEPNQAKAYQLYKTCKNENLWNNSFEIFAIHLHDFFSLAKSERAKSYFDNFLDRPMERSIYESFDLTFRTATVNSQSLLNVANWSHEQMIHNCQTAQEESVVLSVDILTKTLHYITNPPLHEKDQQIEFEDFCQTWKKTVFLLFGKKYDSELETVLQQIRKLAFDLKQAEQKTLEKEKSPTFIPSIFLTQTEIDWTTAVREAIVHHLQAPDFPLSRGAEKPRLIELQKAAELYNLILQTSRTELRRHLDNVRTTILHKCDWLLTEKAR</sequence>
<gene>
    <name evidence="1" type="ORF">A11Q_1579</name>
</gene>
<reference evidence="1 2" key="1">
    <citation type="journal article" date="2013" name="ISME J.">
        <title>By their genes ye shall know them: genomic signatures of predatory bacteria.</title>
        <authorList>
            <person name="Pasternak Z."/>
            <person name="Pietrokovski S."/>
            <person name="Rotem O."/>
            <person name="Gophna U."/>
            <person name="Lurie-Weinberger M.N."/>
            <person name="Jurkevitch E."/>
        </authorList>
    </citation>
    <scope>NUCLEOTIDE SEQUENCE [LARGE SCALE GENOMIC DNA]</scope>
    <source>
        <strain evidence="1 2">JSS</strain>
    </source>
</reference>
<dbReference type="eggNOG" id="ENOG5032ERT">
    <property type="taxonomic scope" value="Bacteria"/>
</dbReference>
<dbReference type="RefSeq" id="WP_015470285.1">
    <property type="nucleotide sequence ID" value="NC_020813.1"/>
</dbReference>
<protein>
    <submittedName>
        <fullName evidence="1">Uncharacterized protein</fullName>
    </submittedName>
</protein>
<dbReference type="HOGENOM" id="CLU_873365_0_0_7"/>
<dbReference type="Proteomes" id="UP000012040">
    <property type="component" value="Chromosome"/>
</dbReference>
<proteinExistence type="predicted"/>
<dbReference type="PATRIC" id="fig|1184267.3.peg.1598"/>
<name>M4VBD3_9BACT</name>
<dbReference type="STRING" id="1184267.A11Q_1579"/>
<accession>M4VBD3</accession>
<dbReference type="AlphaFoldDB" id="M4VBD3"/>
<evidence type="ECO:0000313" key="1">
    <source>
        <dbReference type="EMBL" id="AGH95795.1"/>
    </source>
</evidence>
<keyword evidence="2" id="KW-1185">Reference proteome</keyword>
<evidence type="ECO:0000313" key="2">
    <source>
        <dbReference type="Proteomes" id="UP000012040"/>
    </source>
</evidence>
<organism evidence="1 2">
    <name type="scientific">Pseudobdellovibrio exovorus JSS</name>
    <dbReference type="NCBI Taxonomy" id="1184267"/>
    <lineage>
        <taxon>Bacteria</taxon>
        <taxon>Pseudomonadati</taxon>
        <taxon>Bdellovibrionota</taxon>
        <taxon>Bdellovibrionia</taxon>
        <taxon>Bdellovibrionales</taxon>
        <taxon>Pseudobdellovibrionaceae</taxon>
        <taxon>Pseudobdellovibrio</taxon>
    </lineage>
</organism>
<dbReference type="KEGG" id="bex:A11Q_1579"/>